<dbReference type="Proteomes" id="UP000215127">
    <property type="component" value="Chromosome 16"/>
</dbReference>
<feature type="region of interest" description="Disordered" evidence="1">
    <location>
        <begin position="239"/>
        <end position="287"/>
    </location>
</feature>
<organism evidence="2 3">
    <name type="scientific">Zymoseptoria tritici (strain ST99CH_3D7)</name>
    <dbReference type="NCBI Taxonomy" id="1276538"/>
    <lineage>
        <taxon>Eukaryota</taxon>
        <taxon>Fungi</taxon>
        <taxon>Dikarya</taxon>
        <taxon>Ascomycota</taxon>
        <taxon>Pezizomycotina</taxon>
        <taxon>Dothideomycetes</taxon>
        <taxon>Dothideomycetidae</taxon>
        <taxon>Mycosphaerellales</taxon>
        <taxon>Mycosphaerellaceae</taxon>
        <taxon>Zymoseptoria</taxon>
    </lineage>
</organism>
<dbReference type="InterPro" id="IPR036047">
    <property type="entry name" value="F-box-like_dom_sf"/>
</dbReference>
<evidence type="ECO:0000313" key="3">
    <source>
        <dbReference type="Proteomes" id="UP000215127"/>
    </source>
</evidence>
<evidence type="ECO:0008006" key="4">
    <source>
        <dbReference type="Google" id="ProtNLM"/>
    </source>
</evidence>
<dbReference type="AlphaFoldDB" id="A0A1X7SA43"/>
<feature type="region of interest" description="Disordered" evidence="1">
    <location>
        <begin position="1"/>
        <end position="61"/>
    </location>
</feature>
<feature type="compositionally biased region" description="Basic and acidic residues" evidence="1">
    <location>
        <begin position="259"/>
        <end position="269"/>
    </location>
</feature>
<proteinExistence type="predicted"/>
<gene>
    <name evidence="2" type="ORF">ZT3D7_G11575</name>
</gene>
<name>A0A1X7SA43_ZYMT9</name>
<sequence length="301" mass="34713">MVRQAEGAAQVRAFTNSNEEHDNNNTCETKLHHASDEVSPPTRPPQNPSSPILPTYRAPPAPTPQCHQVLGITEMLESILNNLSENELLRCRRISRIFNDTIRASNQLQRRLFLSPANTPHIRINPLLFHATDTVRDLTFDLRSRYDPEMFHLDARIEHYIEHGRGNIPNLPNEMFITQPPVERIRLHFRYFEAWTDRPAGYDRCELSTCGGIKVKDLNKQETVNAIASLLQLGIGDRKDRQAEENRQRPQGWGSDWDQTGKNRERRMIDTGPRTDGGSRKKWQRKYSKNGTFNLHSSLVF</sequence>
<feature type="compositionally biased region" description="Basic and acidic residues" evidence="1">
    <location>
        <begin position="18"/>
        <end position="36"/>
    </location>
</feature>
<evidence type="ECO:0000256" key="1">
    <source>
        <dbReference type="SAM" id="MobiDB-lite"/>
    </source>
</evidence>
<feature type="compositionally biased region" description="Basic and acidic residues" evidence="1">
    <location>
        <begin position="239"/>
        <end position="248"/>
    </location>
</feature>
<evidence type="ECO:0000313" key="2">
    <source>
        <dbReference type="EMBL" id="SMQ56420.1"/>
    </source>
</evidence>
<accession>A0A1X7SA43</accession>
<dbReference type="SUPFAM" id="SSF81383">
    <property type="entry name" value="F-box domain"/>
    <property type="match status" value="1"/>
</dbReference>
<dbReference type="EMBL" id="LT853705">
    <property type="protein sequence ID" value="SMQ56420.1"/>
    <property type="molecule type" value="Genomic_DNA"/>
</dbReference>
<keyword evidence="3" id="KW-1185">Reference proteome</keyword>
<reference evidence="2 3" key="1">
    <citation type="submission" date="2016-06" db="EMBL/GenBank/DDBJ databases">
        <authorList>
            <person name="Kjaerup R.B."/>
            <person name="Dalgaard T.S."/>
            <person name="Juul-Madsen H.R."/>
        </authorList>
    </citation>
    <scope>NUCLEOTIDE SEQUENCE [LARGE SCALE GENOMIC DNA]</scope>
</reference>
<protein>
    <recommendedName>
        <fullName evidence="4">F-box domain-containing protein</fullName>
    </recommendedName>
</protein>